<gene>
    <name evidence="1" type="ORF">SAMN05421505_111108</name>
</gene>
<dbReference type="AlphaFoldDB" id="A0A1G7ZLV8"/>
<organism evidence="1 2">
    <name type="scientific">Sinosporangium album</name>
    <dbReference type="NCBI Taxonomy" id="504805"/>
    <lineage>
        <taxon>Bacteria</taxon>
        <taxon>Bacillati</taxon>
        <taxon>Actinomycetota</taxon>
        <taxon>Actinomycetes</taxon>
        <taxon>Streptosporangiales</taxon>
        <taxon>Streptosporangiaceae</taxon>
        <taxon>Sinosporangium</taxon>
    </lineage>
</organism>
<dbReference type="Proteomes" id="UP000198923">
    <property type="component" value="Unassembled WGS sequence"/>
</dbReference>
<reference evidence="1 2" key="1">
    <citation type="submission" date="2016-10" db="EMBL/GenBank/DDBJ databases">
        <authorList>
            <person name="de Groot N.N."/>
        </authorList>
    </citation>
    <scope>NUCLEOTIDE SEQUENCE [LARGE SCALE GENOMIC DNA]</scope>
    <source>
        <strain evidence="1 2">CPCC 201354</strain>
    </source>
</reference>
<keyword evidence="2" id="KW-1185">Reference proteome</keyword>
<proteinExistence type="predicted"/>
<protein>
    <submittedName>
        <fullName evidence="1">Uncharacterized protein</fullName>
    </submittedName>
</protein>
<evidence type="ECO:0000313" key="1">
    <source>
        <dbReference type="EMBL" id="SDH09546.1"/>
    </source>
</evidence>
<dbReference type="STRING" id="504805.SAMN05421505_111108"/>
<name>A0A1G7ZLV8_9ACTN</name>
<sequence>MAKTTRESLVASLARVTGTAAAMPTTTGRVC</sequence>
<evidence type="ECO:0000313" key="2">
    <source>
        <dbReference type="Proteomes" id="UP000198923"/>
    </source>
</evidence>
<dbReference type="EMBL" id="FNCN01000011">
    <property type="protein sequence ID" value="SDH09546.1"/>
    <property type="molecule type" value="Genomic_DNA"/>
</dbReference>
<accession>A0A1G7ZLV8</accession>